<evidence type="ECO:0000256" key="3">
    <source>
        <dbReference type="ARBA" id="ARBA00023163"/>
    </source>
</evidence>
<evidence type="ECO:0000256" key="2">
    <source>
        <dbReference type="ARBA" id="ARBA00023125"/>
    </source>
</evidence>
<name>A0A1H9LJS3_9GAMM</name>
<dbReference type="PANTHER" id="PTHR44688">
    <property type="entry name" value="DNA-BINDING TRANSCRIPTIONAL ACTIVATOR DEVR_DOSR"/>
    <property type="match status" value="1"/>
</dbReference>
<reference evidence="5 6" key="1">
    <citation type="submission" date="2016-10" db="EMBL/GenBank/DDBJ databases">
        <authorList>
            <person name="de Groot N.N."/>
        </authorList>
    </citation>
    <scope>NUCLEOTIDE SEQUENCE [LARGE SCALE GENOMIC DNA]</scope>
    <source>
        <strain evidence="5 6">DSM 25927</strain>
    </source>
</reference>
<keyword evidence="6" id="KW-1185">Reference proteome</keyword>
<dbReference type="Pfam" id="PF00196">
    <property type="entry name" value="GerE"/>
    <property type="match status" value="1"/>
</dbReference>
<sequence length="329" mass="36799">MSVPTQSDAIDPVDRLIVRLYRTGILTPAEQFRSWALAQLARLIPCDGAIWGSGSVAPLKFHTVTVHGLPSEFPQRLQDSTPLNPIVPRLMQSLDTPVDMADVMDDAQFFASELYRDTFAPYGIERILATGHLDRRSGLYSLLTLYRKDRGQRFTEQERARQKRAVYHLFNAASHTFFVHVASTHRERPPGSAAAVVDGAGVFHEAQLRFLDLLDERVPERDPQRLPFELPPPGETRGFGDLMLRSEAYGDLFLVILWPAGPLDRLTAREREVVFCVAQGLSFKQAAKKIGVAPSTVANHLYRVYRKLGVCSRTELAGLVHPQQMPGDS</sequence>
<accession>A0A1H9LJS3</accession>
<feature type="domain" description="HTH luxR-type" evidence="4">
    <location>
        <begin position="259"/>
        <end position="324"/>
    </location>
</feature>
<keyword evidence="3" id="KW-0804">Transcription</keyword>
<dbReference type="Proteomes" id="UP000199233">
    <property type="component" value="Unassembled WGS sequence"/>
</dbReference>
<dbReference type="PRINTS" id="PR00038">
    <property type="entry name" value="HTHLUXR"/>
</dbReference>
<dbReference type="InterPro" id="IPR036388">
    <property type="entry name" value="WH-like_DNA-bd_sf"/>
</dbReference>
<dbReference type="PANTHER" id="PTHR44688:SF16">
    <property type="entry name" value="DNA-BINDING TRANSCRIPTIONAL ACTIVATOR DEVR_DOSR"/>
    <property type="match status" value="1"/>
</dbReference>
<evidence type="ECO:0000313" key="5">
    <source>
        <dbReference type="EMBL" id="SER11741.1"/>
    </source>
</evidence>
<dbReference type="AlphaFoldDB" id="A0A1H9LJS3"/>
<dbReference type="InterPro" id="IPR000792">
    <property type="entry name" value="Tscrpt_reg_LuxR_C"/>
</dbReference>
<evidence type="ECO:0000256" key="1">
    <source>
        <dbReference type="ARBA" id="ARBA00023015"/>
    </source>
</evidence>
<dbReference type="PROSITE" id="PS50043">
    <property type="entry name" value="HTH_LUXR_2"/>
    <property type="match status" value="1"/>
</dbReference>
<dbReference type="OrthoDB" id="7053960at2"/>
<keyword evidence="2" id="KW-0238">DNA-binding</keyword>
<dbReference type="InterPro" id="IPR016032">
    <property type="entry name" value="Sig_transdc_resp-reg_C-effctor"/>
</dbReference>
<dbReference type="STRING" id="489703.SAMN04488038_11666"/>
<dbReference type="SUPFAM" id="SSF46894">
    <property type="entry name" value="C-terminal effector domain of the bipartite response regulators"/>
    <property type="match status" value="1"/>
</dbReference>
<gene>
    <name evidence="5" type="ORF">SAMN04488038_11666</name>
</gene>
<protein>
    <submittedName>
        <fullName evidence="5">Regulatory protein, luxR family</fullName>
    </submittedName>
</protein>
<proteinExistence type="predicted"/>
<dbReference type="GO" id="GO:0006355">
    <property type="term" value="P:regulation of DNA-templated transcription"/>
    <property type="evidence" value="ECO:0007669"/>
    <property type="project" value="InterPro"/>
</dbReference>
<dbReference type="RefSeq" id="WP_093289202.1">
    <property type="nucleotide sequence ID" value="NZ_FOFS01000016.1"/>
</dbReference>
<evidence type="ECO:0000259" key="4">
    <source>
        <dbReference type="PROSITE" id="PS50043"/>
    </source>
</evidence>
<dbReference type="CDD" id="cd06170">
    <property type="entry name" value="LuxR_C_like"/>
    <property type="match status" value="1"/>
</dbReference>
<dbReference type="Gene3D" id="1.10.10.10">
    <property type="entry name" value="Winged helix-like DNA-binding domain superfamily/Winged helix DNA-binding domain"/>
    <property type="match status" value="1"/>
</dbReference>
<dbReference type="GO" id="GO:0003677">
    <property type="term" value="F:DNA binding"/>
    <property type="evidence" value="ECO:0007669"/>
    <property type="project" value="UniProtKB-KW"/>
</dbReference>
<keyword evidence="1" id="KW-0805">Transcription regulation</keyword>
<dbReference type="SMART" id="SM00421">
    <property type="entry name" value="HTH_LUXR"/>
    <property type="match status" value="1"/>
</dbReference>
<dbReference type="EMBL" id="FOFS01000016">
    <property type="protein sequence ID" value="SER11741.1"/>
    <property type="molecule type" value="Genomic_DNA"/>
</dbReference>
<evidence type="ECO:0000313" key="6">
    <source>
        <dbReference type="Proteomes" id="UP000199233"/>
    </source>
</evidence>
<organism evidence="5 6">
    <name type="scientific">Solimonas aquatica</name>
    <dbReference type="NCBI Taxonomy" id="489703"/>
    <lineage>
        <taxon>Bacteria</taxon>
        <taxon>Pseudomonadati</taxon>
        <taxon>Pseudomonadota</taxon>
        <taxon>Gammaproteobacteria</taxon>
        <taxon>Nevskiales</taxon>
        <taxon>Nevskiaceae</taxon>
        <taxon>Solimonas</taxon>
    </lineage>
</organism>